<dbReference type="InterPro" id="IPR002018">
    <property type="entry name" value="CarbesteraseB"/>
</dbReference>
<evidence type="ECO:0000259" key="4">
    <source>
        <dbReference type="Pfam" id="PF00135"/>
    </source>
</evidence>
<dbReference type="EC" id="3.1.1.-" evidence="3"/>
<name>A0A8J3XTE5_9ACTN</name>
<dbReference type="Gene3D" id="3.40.50.1820">
    <property type="entry name" value="alpha/beta hydrolase"/>
    <property type="match status" value="1"/>
</dbReference>
<dbReference type="InterPro" id="IPR050309">
    <property type="entry name" value="Type-B_Carboxylest/Lipase"/>
</dbReference>
<dbReference type="RefSeq" id="WP_203977634.1">
    <property type="nucleotide sequence ID" value="NZ_BAAAKY010000033.1"/>
</dbReference>
<reference evidence="5" key="1">
    <citation type="submission" date="2021-01" db="EMBL/GenBank/DDBJ databases">
        <title>Whole genome shotgun sequence of Planotetraspora silvatica NBRC 100141.</title>
        <authorList>
            <person name="Komaki H."/>
            <person name="Tamura T."/>
        </authorList>
    </citation>
    <scope>NUCLEOTIDE SEQUENCE</scope>
    <source>
        <strain evidence="5">NBRC 100141</strain>
    </source>
</reference>
<comment type="similarity">
    <text evidence="1 3">Belongs to the type-B carboxylesterase/lipase family.</text>
</comment>
<dbReference type="GO" id="GO:0016787">
    <property type="term" value="F:hydrolase activity"/>
    <property type="evidence" value="ECO:0007669"/>
    <property type="project" value="UniProtKB-KW"/>
</dbReference>
<dbReference type="Pfam" id="PF00135">
    <property type="entry name" value="COesterase"/>
    <property type="match status" value="2"/>
</dbReference>
<comment type="caution">
    <text evidence="5">The sequence shown here is derived from an EMBL/GenBank/DDBJ whole genome shotgun (WGS) entry which is preliminary data.</text>
</comment>
<dbReference type="AlphaFoldDB" id="A0A8J3XTE5"/>
<evidence type="ECO:0000256" key="2">
    <source>
        <dbReference type="ARBA" id="ARBA00022801"/>
    </source>
</evidence>
<organism evidence="5 6">
    <name type="scientific">Planotetraspora silvatica</name>
    <dbReference type="NCBI Taxonomy" id="234614"/>
    <lineage>
        <taxon>Bacteria</taxon>
        <taxon>Bacillati</taxon>
        <taxon>Actinomycetota</taxon>
        <taxon>Actinomycetes</taxon>
        <taxon>Streptosporangiales</taxon>
        <taxon>Streptosporangiaceae</taxon>
        <taxon>Planotetraspora</taxon>
    </lineage>
</organism>
<protein>
    <recommendedName>
        <fullName evidence="3">Carboxylic ester hydrolase</fullName>
        <ecNumber evidence="3">3.1.1.-</ecNumber>
    </recommendedName>
</protein>
<feature type="domain" description="Carboxylesterase type B" evidence="4">
    <location>
        <begin position="2"/>
        <end position="309"/>
    </location>
</feature>
<dbReference type="SUPFAM" id="SSF53474">
    <property type="entry name" value="alpha/beta-Hydrolases"/>
    <property type="match status" value="1"/>
</dbReference>
<dbReference type="EMBL" id="BOOQ01000031">
    <property type="protein sequence ID" value="GII48318.1"/>
    <property type="molecule type" value="Genomic_DNA"/>
</dbReference>
<dbReference type="Proteomes" id="UP000644610">
    <property type="component" value="Unassembled WGS sequence"/>
</dbReference>
<dbReference type="InterPro" id="IPR029058">
    <property type="entry name" value="AB_hydrolase_fold"/>
</dbReference>
<keyword evidence="2 3" id="KW-0378">Hydrolase</keyword>
<dbReference type="PROSITE" id="PS00122">
    <property type="entry name" value="CARBOXYLESTERASE_B_1"/>
    <property type="match status" value="1"/>
</dbReference>
<feature type="domain" description="Carboxylesterase type B" evidence="4">
    <location>
        <begin position="345"/>
        <end position="436"/>
    </location>
</feature>
<evidence type="ECO:0000256" key="3">
    <source>
        <dbReference type="RuleBase" id="RU361235"/>
    </source>
</evidence>
<evidence type="ECO:0000313" key="5">
    <source>
        <dbReference type="EMBL" id="GII48318.1"/>
    </source>
</evidence>
<evidence type="ECO:0000256" key="1">
    <source>
        <dbReference type="ARBA" id="ARBA00005964"/>
    </source>
</evidence>
<sequence length="473" mass="49373">MDAVVRTSAGRVRGVARDGVVSFRGIPFAAAPEGPLRFAAPAPAPAWDGVRDAVTFGAAPPQPPAMPGMPAIWRPGDGLDCLTVNVWTPALGAAGLPVMVWIYGGAWFSGSASQPGYDGALLAGAGVVMVSFNYRVGFDGFGLLPGTPANRGLLDQAAALEWVRTEIAAFGGDPGNVTVFGESAGAGSVTVLVSSPATRGLLRRAIAQSVPVGTITAEEAEQVTGLMAAAAGAEPTREGFAGLSPERILRVQGVRLPGRDEGITPFGPVIDGELVTGQPWETIGEGRDVDLICGFTHEEFQLFAPATDPAVIDLAAAAASLRLGPDAAGAYRAAYPGLGETALFSVMMSDALFRMPSTWVAEAHARAGGRTWLYDFAWRSPAFGACHALDVPFTFGDGETPMAAWLLGSPPPADFAVLSEHIRRAWTAFAATGDPGWPRFDLEHRSTRIWDVPPSDLPYPLAASAEIWGRDGR</sequence>
<gene>
    <name evidence="5" type="ORF">Psi02_47420</name>
</gene>
<keyword evidence="6" id="KW-1185">Reference proteome</keyword>
<dbReference type="PANTHER" id="PTHR11559">
    <property type="entry name" value="CARBOXYLESTERASE"/>
    <property type="match status" value="1"/>
</dbReference>
<proteinExistence type="inferred from homology"/>
<accession>A0A8J3XTE5</accession>
<evidence type="ECO:0000313" key="6">
    <source>
        <dbReference type="Proteomes" id="UP000644610"/>
    </source>
</evidence>
<dbReference type="InterPro" id="IPR019826">
    <property type="entry name" value="Carboxylesterase_B_AS"/>
</dbReference>